<reference evidence="3" key="1">
    <citation type="submission" date="2022-01" db="EMBL/GenBank/DDBJ databases">
        <title>Genome Sequence Resource for Two Populations of Ditylenchus destructor, the Migratory Endoparasitic Phytonematode.</title>
        <authorList>
            <person name="Zhang H."/>
            <person name="Lin R."/>
            <person name="Xie B."/>
        </authorList>
    </citation>
    <scope>NUCLEOTIDE SEQUENCE</scope>
    <source>
        <strain evidence="3">BazhouSP</strain>
    </source>
</reference>
<keyword evidence="1" id="KW-1133">Transmembrane helix</keyword>
<feature type="transmembrane region" description="Helical" evidence="1">
    <location>
        <begin position="128"/>
        <end position="149"/>
    </location>
</feature>
<comment type="caution">
    <text evidence="3">The sequence shown here is derived from an EMBL/GenBank/DDBJ whole genome shotgun (WGS) entry which is preliminary data.</text>
</comment>
<feature type="signal peptide" evidence="2">
    <location>
        <begin position="1"/>
        <end position="25"/>
    </location>
</feature>
<evidence type="ECO:0000313" key="3">
    <source>
        <dbReference type="EMBL" id="KAI1708671.1"/>
    </source>
</evidence>
<keyword evidence="1" id="KW-0472">Membrane</keyword>
<feature type="transmembrane region" description="Helical" evidence="1">
    <location>
        <begin position="50"/>
        <end position="71"/>
    </location>
</feature>
<evidence type="ECO:0000256" key="1">
    <source>
        <dbReference type="SAM" id="Phobius"/>
    </source>
</evidence>
<dbReference type="Proteomes" id="UP001201812">
    <property type="component" value="Unassembled WGS sequence"/>
</dbReference>
<keyword evidence="1" id="KW-0812">Transmembrane</keyword>
<sequence>MQRSVFQCLMCVVFLTVFGASRTSAVNIKRAVTQGIRITDPTMGLHPFDFVYRIVGMYQLFLTNCTVSFFVTSVRCLTYQVEEFNREFQEMLEFPNKADDLSERLIAAFSAHKLLASKVRQTDRIFRVYIFCMLVTNVPMTIFGSITLIRRDNLFSFVCTFFDLIFCIVQLIGFTLAPARLYAQLHAAPSHIYWSSTILTHFDPHLSRITSRFTETVEKLKVGLSLGGLVFVKKSSILMAIVLIVPYVILSYQLYVESGKYGRNYNPVTRSMNRTF</sequence>
<dbReference type="PANTHER" id="PTHR34492:SF2">
    <property type="entry name" value="G PROTEIN-COUPLED RECEPTOR"/>
    <property type="match status" value="1"/>
</dbReference>
<evidence type="ECO:0000313" key="4">
    <source>
        <dbReference type="Proteomes" id="UP001201812"/>
    </source>
</evidence>
<feature type="transmembrane region" description="Helical" evidence="1">
    <location>
        <begin position="237"/>
        <end position="255"/>
    </location>
</feature>
<organism evidence="3 4">
    <name type="scientific">Ditylenchus destructor</name>
    <dbReference type="NCBI Taxonomy" id="166010"/>
    <lineage>
        <taxon>Eukaryota</taxon>
        <taxon>Metazoa</taxon>
        <taxon>Ecdysozoa</taxon>
        <taxon>Nematoda</taxon>
        <taxon>Chromadorea</taxon>
        <taxon>Rhabditida</taxon>
        <taxon>Tylenchina</taxon>
        <taxon>Tylenchomorpha</taxon>
        <taxon>Sphaerularioidea</taxon>
        <taxon>Anguinidae</taxon>
        <taxon>Anguininae</taxon>
        <taxon>Ditylenchus</taxon>
    </lineage>
</organism>
<dbReference type="PANTHER" id="PTHR34492">
    <property type="entry name" value="GUSTATORY RECEPTOR FAMILY"/>
    <property type="match status" value="1"/>
</dbReference>
<gene>
    <name evidence="3" type="ORF">DdX_11750</name>
</gene>
<feature type="transmembrane region" description="Helical" evidence="1">
    <location>
        <begin position="155"/>
        <end position="177"/>
    </location>
</feature>
<protein>
    <submittedName>
        <fullName evidence="3">CBR-GUR-5 protein</fullName>
    </submittedName>
</protein>
<name>A0AAD4QXZ0_9BILA</name>
<keyword evidence="4" id="KW-1185">Reference proteome</keyword>
<proteinExistence type="predicted"/>
<dbReference type="EMBL" id="JAKKPZ010000034">
    <property type="protein sequence ID" value="KAI1708671.1"/>
    <property type="molecule type" value="Genomic_DNA"/>
</dbReference>
<keyword evidence="2" id="KW-0732">Signal</keyword>
<feature type="chain" id="PRO_5042184311" evidence="2">
    <location>
        <begin position="26"/>
        <end position="276"/>
    </location>
</feature>
<evidence type="ECO:0000256" key="2">
    <source>
        <dbReference type="SAM" id="SignalP"/>
    </source>
</evidence>
<accession>A0AAD4QXZ0</accession>
<dbReference type="AlphaFoldDB" id="A0AAD4QXZ0"/>